<dbReference type="AlphaFoldDB" id="A0A8J3YJ48"/>
<feature type="transmembrane region" description="Helical" evidence="1">
    <location>
        <begin position="124"/>
        <end position="144"/>
    </location>
</feature>
<feature type="transmembrane region" description="Helical" evidence="1">
    <location>
        <begin position="181"/>
        <end position="198"/>
    </location>
</feature>
<feature type="transmembrane region" description="Helical" evidence="1">
    <location>
        <begin position="151"/>
        <end position="169"/>
    </location>
</feature>
<keyword evidence="3" id="KW-1185">Reference proteome</keyword>
<keyword evidence="1" id="KW-1133">Transmembrane helix</keyword>
<dbReference type="Pfam" id="PF06197">
    <property type="entry name" value="DUF998"/>
    <property type="match status" value="1"/>
</dbReference>
<evidence type="ECO:0000313" key="3">
    <source>
        <dbReference type="Proteomes" id="UP000619260"/>
    </source>
</evidence>
<evidence type="ECO:0008006" key="4">
    <source>
        <dbReference type="Google" id="ProtNLM"/>
    </source>
</evidence>
<dbReference type="RefSeq" id="WP_203898385.1">
    <property type="nucleotide sequence ID" value="NZ_BOPF01000004.1"/>
</dbReference>
<dbReference type="Proteomes" id="UP000619260">
    <property type="component" value="Unassembled WGS sequence"/>
</dbReference>
<sequence>MGSAKRVLAASAVAGQLLVTVAWIIGGATEGRGYSPVDHNLSDLAARTAAHPWPMLITQGLAGATATAFALLVLRPALGGPAPWLVAASAPALDNVSDAFFRLECRVADPGCTNGAATASASGVIHYAVGAITFGLTMVAAFVLARRYGAVAFGFGCVLVVAFVIYAALTGEPGMGLAQRVFVLLTSAGLVLLALPFTRRTT</sequence>
<accession>A0A8J3YJ48</accession>
<reference evidence="2" key="1">
    <citation type="submission" date="2021-01" db="EMBL/GenBank/DDBJ databases">
        <title>Whole genome shotgun sequence of Virgisporangium aliadipatigenens NBRC 105644.</title>
        <authorList>
            <person name="Komaki H."/>
            <person name="Tamura T."/>
        </authorList>
    </citation>
    <scope>NUCLEOTIDE SEQUENCE</scope>
    <source>
        <strain evidence="2">NBRC 105644</strain>
    </source>
</reference>
<dbReference type="EMBL" id="BOPF01000004">
    <property type="protein sequence ID" value="GIJ44858.1"/>
    <property type="molecule type" value="Genomic_DNA"/>
</dbReference>
<evidence type="ECO:0000313" key="2">
    <source>
        <dbReference type="EMBL" id="GIJ44858.1"/>
    </source>
</evidence>
<evidence type="ECO:0000256" key="1">
    <source>
        <dbReference type="SAM" id="Phobius"/>
    </source>
</evidence>
<keyword evidence="1" id="KW-0472">Membrane</keyword>
<proteinExistence type="predicted"/>
<gene>
    <name evidence="2" type="ORF">Val02_17440</name>
</gene>
<comment type="caution">
    <text evidence="2">The sequence shown here is derived from an EMBL/GenBank/DDBJ whole genome shotgun (WGS) entry which is preliminary data.</text>
</comment>
<protein>
    <recommendedName>
        <fullName evidence="4">DUF998 domain-containing protein</fullName>
    </recommendedName>
</protein>
<keyword evidence="1" id="KW-0812">Transmembrane</keyword>
<dbReference type="InterPro" id="IPR009339">
    <property type="entry name" value="DUF998"/>
</dbReference>
<organism evidence="2 3">
    <name type="scientific">Virgisporangium aliadipatigenens</name>
    <dbReference type="NCBI Taxonomy" id="741659"/>
    <lineage>
        <taxon>Bacteria</taxon>
        <taxon>Bacillati</taxon>
        <taxon>Actinomycetota</taxon>
        <taxon>Actinomycetes</taxon>
        <taxon>Micromonosporales</taxon>
        <taxon>Micromonosporaceae</taxon>
        <taxon>Virgisporangium</taxon>
    </lineage>
</organism>
<name>A0A8J3YJ48_9ACTN</name>